<dbReference type="RefSeq" id="WP_344759542.1">
    <property type="nucleotide sequence ID" value="NZ_BAAAZU010000006.1"/>
</dbReference>
<evidence type="ECO:0000313" key="3">
    <source>
        <dbReference type="EMBL" id="GAA3923726.1"/>
    </source>
</evidence>
<evidence type="ECO:0000256" key="1">
    <source>
        <dbReference type="SAM" id="Phobius"/>
    </source>
</evidence>
<sequence length="296" mass="33510">MTGNLVMIGAFVLSVALMLAASIAVKYWRRRDTRRSPLHGKKLANLPGQQLVGRMNDHSDELLLASIVMYFSFPVMLLAWAMSRVQWETVQLRTMDWLFVIGAIAMFAYGLRRFVVHWGAKTRARDGLVAEQMTGQLLNRLIGPNCIVAHDLPCEGFNIDHIVIAPRAVYAVETKSFRKPRGSSDDSHYKVTFDGEALRFPDWRDDAPVIQARRQAQWLARYLRESLGREIPVIPAIALPGWWIDRTEESKRSDVRVFTPMGKGADFLLTGQEVLDDSTRTLVAQAIALRYPAIED</sequence>
<proteinExistence type="predicted"/>
<dbReference type="PROSITE" id="PS50965">
    <property type="entry name" value="NERD"/>
    <property type="match status" value="1"/>
</dbReference>
<dbReference type="InterPro" id="IPR011528">
    <property type="entry name" value="NERD"/>
</dbReference>
<organism evidence="3 4">
    <name type="scientific">Luteimonas lutimaris</name>
    <dbReference type="NCBI Taxonomy" id="698645"/>
    <lineage>
        <taxon>Bacteria</taxon>
        <taxon>Pseudomonadati</taxon>
        <taxon>Pseudomonadota</taxon>
        <taxon>Gammaproteobacteria</taxon>
        <taxon>Lysobacterales</taxon>
        <taxon>Lysobacteraceae</taxon>
        <taxon>Luteimonas</taxon>
    </lineage>
</organism>
<dbReference type="Pfam" id="PF08378">
    <property type="entry name" value="NERD"/>
    <property type="match status" value="1"/>
</dbReference>
<gene>
    <name evidence="3" type="ORF">GCM10022229_17100</name>
</gene>
<evidence type="ECO:0000259" key="2">
    <source>
        <dbReference type="PROSITE" id="PS50965"/>
    </source>
</evidence>
<feature type="transmembrane region" description="Helical" evidence="1">
    <location>
        <begin position="62"/>
        <end position="82"/>
    </location>
</feature>
<name>A0ABP7MIF2_9GAMM</name>
<feature type="domain" description="NERD" evidence="2">
    <location>
        <begin position="126"/>
        <end position="246"/>
    </location>
</feature>
<dbReference type="Proteomes" id="UP001501727">
    <property type="component" value="Unassembled WGS sequence"/>
</dbReference>
<protein>
    <recommendedName>
        <fullName evidence="2">NERD domain-containing protein</fullName>
    </recommendedName>
</protein>
<keyword evidence="1" id="KW-0472">Membrane</keyword>
<accession>A0ABP7MIF2</accession>
<comment type="caution">
    <text evidence="3">The sequence shown here is derived from an EMBL/GenBank/DDBJ whole genome shotgun (WGS) entry which is preliminary data.</text>
</comment>
<keyword evidence="4" id="KW-1185">Reference proteome</keyword>
<feature type="transmembrane region" description="Helical" evidence="1">
    <location>
        <begin position="6"/>
        <end position="28"/>
    </location>
</feature>
<evidence type="ECO:0000313" key="4">
    <source>
        <dbReference type="Proteomes" id="UP001501727"/>
    </source>
</evidence>
<feature type="transmembrane region" description="Helical" evidence="1">
    <location>
        <begin position="97"/>
        <end position="115"/>
    </location>
</feature>
<reference evidence="4" key="1">
    <citation type="journal article" date="2019" name="Int. J. Syst. Evol. Microbiol.">
        <title>The Global Catalogue of Microorganisms (GCM) 10K type strain sequencing project: providing services to taxonomists for standard genome sequencing and annotation.</title>
        <authorList>
            <consortium name="The Broad Institute Genomics Platform"/>
            <consortium name="The Broad Institute Genome Sequencing Center for Infectious Disease"/>
            <person name="Wu L."/>
            <person name="Ma J."/>
        </authorList>
    </citation>
    <scope>NUCLEOTIDE SEQUENCE [LARGE SCALE GENOMIC DNA]</scope>
    <source>
        <strain evidence="4">JCM 16916</strain>
    </source>
</reference>
<keyword evidence="1" id="KW-1133">Transmembrane helix</keyword>
<keyword evidence="1" id="KW-0812">Transmembrane</keyword>
<dbReference type="EMBL" id="BAAAZU010000006">
    <property type="protein sequence ID" value="GAA3923726.1"/>
    <property type="molecule type" value="Genomic_DNA"/>
</dbReference>